<evidence type="ECO:0000313" key="2">
    <source>
        <dbReference type="Proteomes" id="UP001165083"/>
    </source>
</evidence>
<protein>
    <submittedName>
        <fullName evidence="1">Unnamed protein product</fullName>
    </submittedName>
</protein>
<sequence length="169" mass="19441">MDSFDRMFRKQKKQPSKAMRYRQKLYAALKKEGQQIEWKTASVAKLQDSLAQYKDDQKKMTKIYNFTSKAQQERTDARNVRQVSSLTNGKRLSLPIHQFNRILNSLSAEDDRSLLVSLKDHYGSITKTTVLRNRNFVGDNLFASIASESGSDPDFEISDNLIITDVDVQ</sequence>
<accession>A0A9W6YL18</accession>
<keyword evidence="2" id="KW-1185">Reference proteome</keyword>
<name>A0A9W6YL18_9STRA</name>
<organism evidence="1 2">
    <name type="scientific">Phytophthora lilii</name>
    <dbReference type="NCBI Taxonomy" id="2077276"/>
    <lineage>
        <taxon>Eukaryota</taxon>
        <taxon>Sar</taxon>
        <taxon>Stramenopiles</taxon>
        <taxon>Oomycota</taxon>
        <taxon>Peronosporomycetes</taxon>
        <taxon>Peronosporales</taxon>
        <taxon>Peronosporaceae</taxon>
        <taxon>Phytophthora</taxon>
    </lineage>
</organism>
<dbReference type="AlphaFoldDB" id="A0A9W6YL18"/>
<gene>
    <name evidence="1" type="ORF">Plil01_001840500</name>
</gene>
<comment type="caution">
    <text evidence="1">The sequence shown here is derived from an EMBL/GenBank/DDBJ whole genome shotgun (WGS) entry which is preliminary data.</text>
</comment>
<evidence type="ECO:0000313" key="1">
    <source>
        <dbReference type="EMBL" id="GMF65803.1"/>
    </source>
</evidence>
<dbReference type="EMBL" id="BSXW01012505">
    <property type="protein sequence ID" value="GMF65803.1"/>
    <property type="molecule type" value="Genomic_DNA"/>
</dbReference>
<reference evidence="1" key="1">
    <citation type="submission" date="2023-04" db="EMBL/GenBank/DDBJ databases">
        <title>Phytophthora lilii NBRC 32176.</title>
        <authorList>
            <person name="Ichikawa N."/>
            <person name="Sato H."/>
            <person name="Tonouchi N."/>
        </authorList>
    </citation>
    <scope>NUCLEOTIDE SEQUENCE</scope>
    <source>
        <strain evidence="1">NBRC 32176</strain>
    </source>
</reference>
<proteinExistence type="predicted"/>
<dbReference type="Proteomes" id="UP001165083">
    <property type="component" value="Unassembled WGS sequence"/>
</dbReference>